<dbReference type="Gene3D" id="2.30.110.10">
    <property type="entry name" value="Electron Transport, Fmn-binding Protein, Chain A"/>
    <property type="match status" value="1"/>
</dbReference>
<dbReference type="Proteomes" id="UP001399917">
    <property type="component" value="Unassembled WGS sequence"/>
</dbReference>
<dbReference type="InterPro" id="IPR012349">
    <property type="entry name" value="Split_barrel_FMN-bd"/>
</dbReference>
<sequence>MYRPDSTAIDDPALLRDVMDQISFGALVTSLGGEFEITHLPLLVRYEEGKTVLEGHFARANPHWKMEGPSVVIFQGPQAYVSPSFYPSKAVHGKVVPTWAYIVVHAHGHFETVQDGAWLQAHISALSDRHEAAQSKPWSVSDAPVAYLAALKRGIVGFRFTVDRLEGKWKVNQHKSSQDRQGTYDGLMASGEQGQDLAQALASFPEKD</sequence>
<dbReference type="EMBL" id="BAABDF010000007">
    <property type="protein sequence ID" value="GAA3870307.1"/>
    <property type="molecule type" value="Genomic_DNA"/>
</dbReference>
<evidence type="ECO:0000313" key="2">
    <source>
        <dbReference type="Proteomes" id="UP001399917"/>
    </source>
</evidence>
<dbReference type="PANTHER" id="PTHR35802:SF1">
    <property type="entry name" value="PROTEASE SYNTHASE AND SPORULATION PROTEIN PAI 2"/>
    <property type="match status" value="1"/>
</dbReference>
<dbReference type="PIRSF" id="PIRSF010372">
    <property type="entry name" value="PaiB"/>
    <property type="match status" value="1"/>
</dbReference>
<comment type="caution">
    <text evidence="1">The sequence shown here is derived from an EMBL/GenBank/DDBJ whole genome shotgun (WGS) entry which is preliminary data.</text>
</comment>
<proteinExistence type="predicted"/>
<dbReference type="PANTHER" id="PTHR35802">
    <property type="entry name" value="PROTEASE SYNTHASE AND SPORULATION PROTEIN PAI 2"/>
    <property type="match status" value="1"/>
</dbReference>
<gene>
    <name evidence="1" type="ORF">GCM10022404_20350</name>
</gene>
<dbReference type="Pfam" id="PF04299">
    <property type="entry name" value="FMN_bind_2"/>
    <property type="match status" value="1"/>
</dbReference>
<reference evidence="2" key="1">
    <citation type="journal article" date="2019" name="Int. J. Syst. Evol. Microbiol.">
        <title>The Global Catalogue of Microorganisms (GCM) 10K type strain sequencing project: providing services to taxonomists for standard genome sequencing and annotation.</title>
        <authorList>
            <consortium name="The Broad Institute Genomics Platform"/>
            <consortium name="The Broad Institute Genome Sequencing Center for Infectious Disease"/>
            <person name="Wu L."/>
            <person name="Ma J."/>
        </authorList>
    </citation>
    <scope>NUCLEOTIDE SEQUENCE [LARGE SCALE GENOMIC DNA]</scope>
    <source>
        <strain evidence="2">JCM 17190</strain>
    </source>
</reference>
<dbReference type="InterPro" id="IPR007396">
    <property type="entry name" value="TR_PAI2-type"/>
</dbReference>
<keyword evidence="2" id="KW-1185">Reference proteome</keyword>
<dbReference type="RefSeq" id="WP_344846959.1">
    <property type="nucleotide sequence ID" value="NZ_BAABDF010000007.1"/>
</dbReference>
<organism evidence="1 2">
    <name type="scientific">Celeribacter arenosi</name>
    <dbReference type="NCBI Taxonomy" id="792649"/>
    <lineage>
        <taxon>Bacteria</taxon>
        <taxon>Pseudomonadati</taxon>
        <taxon>Pseudomonadota</taxon>
        <taxon>Alphaproteobacteria</taxon>
        <taxon>Rhodobacterales</taxon>
        <taxon>Roseobacteraceae</taxon>
        <taxon>Celeribacter</taxon>
    </lineage>
</organism>
<protein>
    <submittedName>
        <fullName evidence="1">FMN-binding negative transcriptional regulator</fullName>
    </submittedName>
</protein>
<dbReference type="SUPFAM" id="SSF50475">
    <property type="entry name" value="FMN-binding split barrel"/>
    <property type="match status" value="1"/>
</dbReference>
<evidence type="ECO:0000313" key="1">
    <source>
        <dbReference type="EMBL" id="GAA3870307.1"/>
    </source>
</evidence>
<accession>A0ABP7K9T1</accession>
<name>A0ABP7K9T1_9RHOB</name>